<sequence>MGYRRMGTVFGTLRSGTADENSAVSIIHGQASNDCLESLRPSSMQQCESKCDSSPISNTEECKDVNKVAYCPLVLKFKFCSRA</sequence>
<gene>
    <name evidence="1" type="ORF">SPARVUS_LOCUS15653672</name>
</gene>
<organism evidence="1 2">
    <name type="scientific">Staurois parvus</name>
    <dbReference type="NCBI Taxonomy" id="386267"/>
    <lineage>
        <taxon>Eukaryota</taxon>
        <taxon>Metazoa</taxon>
        <taxon>Chordata</taxon>
        <taxon>Craniata</taxon>
        <taxon>Vertebrata</taxon>
        <taxon>Euteleostomi</taxon>
        <taxon>Amphibia</taxon>
        <taxon>Batrachia</taxon>
        <taxon>Anura</taxon>
        <taxon>Neobatrachia</taxon>
        <taxon>Ranoidea</taxon>
        <taxon>Ranidae</taxon>
        <taxon>Staurois</taxon>
    </lineage>
</organism>
<dbReference type="Proteomes" id="UP001162483">
    <property type="component" value="Unassembled WGS sequence"/>
</dbReference>
<accession>A0ABN9H948</accession>
<name>A0ABN9H948_9NEOB</name>
<comment type="caution">
    <text evidence="1">The sequence shown here is derived from an EMBL/GenBank/DDBJ whole genome shotgun (WGS) entry which is preliminary data.</text>
</comment>
<keyword evidence="2" id="KW-1185">Reference proteome</keyword>
<feature type="non-terminal residue" evidence="1">
    <location>
        <position position="83"/>
    </location>
</feature>
<evidence type="ECO:0000313" key="1">
    <source>
        <dbReference type="EMBL" id="CAI9618237.1"/>
    </source>
</evidence>
<evidence type="ECO:0000313" key="2">
    <source>
        <dbReference type="Proteomes" id="UP001162483"/>
    </source>
</evidence>
<protein>
    <submittedName>
        <fullName evidence="1">Uncharacterized protein</fullName>
    </submittedName>
</protein>
<reference evidence="1" key="1">
    <citation type="submission" date="2023-05" db="EMBL/GenBank/DDBJ databases">
        <authorList>
            <person name="Stuckert A."/>
        </authorList>
    </citation>
    <scope>NUCLEOTIDE SEQUENCE</scope>
</reference>
<dbReference type="EMBL" id="CATNWA010020416">
    <property type="protein sequence ID" value="CAI9618237.1"/>
    <property type="molecule type" value="Genomic_DNA"/>
</dbReference>
<proteinExistence type="predicted"/>